<evidence type="ECO:0000313" key="3">
    <source>
        <dbReference type="Proteomes" id="UP001271890"/>
    </source>
</evidence>
<accession>A0ABU4SBE9</accession>
<proteinExistence type="predicted"/>
<protein>
    <submittedName>
        <fullName evidence="2">Uncharacterized protein</fullName>
    </submittedName>
</protein>
<feature type="signal peptide" evidence="1">
    <location>
        <begin position="1"/>
        <end position="21"/>
    </location>
</feature>
<evidence type="ECO:0000256" key="1">
    <source>
        <dbReference type="SAM" id="SignalP"/>
    </source>
</evidence>
<dbReference type="Proteomes" id="UP001271890">
    <property type="component" value="Unassembled WGS sequence"/>
</dbReference>
<name>A0ABU4SBE9_9GAMM</name>
<dbReference type="RefSeq" id="WP_319930522.1">
    <property type="nucleotide sequence ID" value="NZ_VCDN01000046.1"/>
</dbReference>
<dbReference type="EMBL" id="VCDN01000046">
    <property type="protein sequence ID" value="MDX7988109.1"/>
    <property type="molecule type" value="Genomic_DNA"/>
</dbReference>
<keyword evidence="1" id="KW-0732">Signal</keyword>
<organism evidence="2 3">
    <name type="scientific">Xenorhabdus santafensis</name>
    <dbReference type="NCBI Taxonomy" id="2582833"/>
    <lineage>
        <taxon>Bacteria</taxon>
        <taxon>Pseudomonadati</taxon>
        <taxon>Pseudomonadota</taxon>
        <taxon>Gammaproteobacteria</taxon>
        <taxon>Enterobacterales</taxon>
        <taxon>Morganellaceae</taxon>
        <taxon>Xenorhabdus</taxon>
    </lineage>
</organism>
<comment type="caution">
    <text evidence="2">The sequence shown here is derived from an EMBL/GenBank/DDBJ whole genome shotgun (WGS) entry which is preliminary data.</text>
</comment>
<gene>
    <name evidence="2" type="ORF">FE392_12320</name>
</gene>
<sequence>MYKITVFITLSLLLSFFKSFAHEVNLEHEFRYITWKGPYFSNVITDYNSSSELEKVKKTFLGKNIFFTDGYVNITNACKYKYIAKKKTPIEIWMSDKTVDFYRHFLAKYSINIDSTTYTVLTLDNDDSCESEFSEFNIIDDTIMFINNDRAIFYFALPDERSEQDVFKSNSEAQNMTMRSFNALVKDNYNNMEHGDTLCKNIEIQPEELLGYESMTGCFFRGMNIVNSYLKYREKFNINNETLPEKIIENKNLEFKCEIECISVNFNWENERRLIVTQFFAGGETKLFFTQETYGTKIITKYDPD</sequence>
<keyword evidence="3" id="KW-1185">Reference proteome</keyword>
<evidence type="ECO:0000313" key="2">
    <source>
        <dbReference type="EMBL" id="MDX7988109.1"/>
    </source>
</evidence>
<feature type="chain" id="PRO_5046040297" evidence="1">
    <location>
        <begin position="22"/>
        <end position="305"/>
    </location>
</feature>
<reference evidence="3" key="1">
    <citation type="journal article" date="2024" name="Toxins">
        <title>Genome Sequence Analysis of Native Xenorhabdus Strains Isolated from Entomopathogenic Nematodes in Argentina.</title>
        <authorList>
            <person name="Palma L."/>
            <person name="Frizzo L."/>
            <person name="Kaiser S."/>
            <person name="Berry C."/>
            <person name="Caballero P."/>
            <person name="Bode H.B."/>
            <person name="Del Valle E.E."/>
        </authorList>
    </citation>
    <scope>NUCLEOTIDE SEQUENCE [LARGE SCALE GENOMIC DNA]</scope>
    <source>
        <strain evidence="3">12</strain>
    </source>
</reference>